<name>A0ABR5Z374_9GAMM</name>
<dbReference type="GO" id="GO:0032259">
    <property type="term" value="P:methylation"/>
    <property type="evidence" value="ECO:0007669"/>
    <property type="project" value="UniProtKB-KW"/>
</dbReference>
<protein>
    <submittedName>
        <fullName evidence="1">Class I SAM-dependent methyltransferase</fullName>
    </submittedName>
</protein>
<dbReference type="GO" id="GO:0008168">
    <property type="term" value="F:methyltransferase activity"/>
    <property type="evidence" value="ECO:0007669"/>
    <property type="project" value="UniProtKB-KW"/>
</dbReference>
<comment type="caution">
    <text evidence="1">The sequence shown here is derived from an EMBL/GenBank/DDBJ whole genome shotgun (WGS) entry which is preliminary data.</text>
</comment>
<dbReference type="EMBL" id="JAAMRF010000007">
    <property type="protein sequence ID" value="MBA1274685.1"/>
    <property type="molecule type" value="Genomic_DNA"/>
</dbReference>
<keyword evidence="2" id="KW-1185">Reference proteome</keyword>
<keyword evidence="1" id="KW-0489">Methyltransferase</keyword>
<organism evidence="1 2">
    <name type="scientific">Stutzerimonas azotifigens</name>
    <dbReference type="NCBI Taxonomy" id="291995"/>
    <lineage>
        <taxon>Bacteria</taxon>
        <taxon>Pseudomonadati</taxon>
        <taxon>Pseudomonadota</taxon>
        <taxon>Gammaproteobacteria</taxon>
        <taxon>Pseudomonadales</taxon>
        <taxon>Pseudomonadaceae</taxon>
        <taxon>Stutzerimonas</taxon>
    </lineage>
</organism>
<sequence>MNAKLPSLCLAPAAQNPCSRKVLLVGGHQPALLRCLDGWPRHRGKPRALLIQFNADACSLAEYPDDAFDLAVVQAPAADELDHCVRELTRVARQGLITRRR</sequence>
<evidence type="ECO:0000313" key="1">
    <source>
        <dbReference type="EMBL" id="MBA1274685.1"/>
    </source>
</evidence>
<dbReference type="RefSeq" id="WP_181071734.1">
    <property type="nucleotide sequence ID" value="NZ_JAAMRF010000007.1"/>
</dbReference>
<gene>
    <name evidence="1" type="ORF">G7026_15105</name>
</gene>
<reference evidence="1 2" key="1">
    <citation type="submission" date="2020-02" db="EMBL/GenBank/DDBJ databases">
        <title>Synteny-based analysis reveals conserved mechanism for high triclosan tolerance in Pseudomonas, as well as instances of horizontal transfer.</title>
        <authorList>
            <person name="Mcfarland A.G."/>
            <person name="Bertucci H.K."/>
            <person name="Litmann E."/>
            <person name="Shen J."/>
            <person name="Huttenhower C."/>
            <person name="Hartmann E.M."/>
        </authorList>
    </citation>
    <scope>NUCLEOTIDE SEQUENCE [LARGE SCALE GENOMIC DNA]</scope>
    <source>
        <strain evidence="1 2">115A1</strain>
    </source>
</reference>
<keyword evidence="1" id="KW-0808">Transferase</keyword>
<evidence type="ECO:0000313" key="2">
    <source>
        <dbReference type="Proteomes" id="UP000786387"/>
    </source>
</evidence>
<accession>A0ABR5Z374</accession>
<dbReference type="Proteomes" id="UP000786387">
    <property type="component" value="Unassembled WGS sequence"/>
</dbReference>
<proteinExistence type="predicted"/>